<evidence type="ECO:0000313" key="12">
    <source>
        <dbReference type="EMBL" id="MBC5648307.1"/>
    </source>
</evidence>
<name>A0ABR7EEW5_9FIRM</name>
<dbReference type="SUPFAM" id="SSF54680">
    <property type="entry name" value="Pyrimidine nucleoside phosphorylase C-terminal domain"/>
    <property type="match status" value="1"/>
</dbReference>
<dbReference type="PANTHER" id="PTHR10515">
    <property type="entry name" value="THYMIDINE PHOSPHORYLASE"/>
    <property type="match status" value="1"/>
</dbReference>
<comment type="catalytic activity">
    <reaction evidence="1">
        <text>2'-deoxyuridine + phosphate = 2-deoxy-alpha-D-ribose 1-phosphate + uracil</text>
        <dbReference type="Rhea" id="RHEA:22824"/>
        <dbReference type="ChEBI" id="CHEBI:16450"/>
        <dbReference type="ChEBI" id="CHEBI:17568"/>
        <dbReference type="ChEBI" id="CHEBI:43474"/>
        <dbReference type="ChEBI" id="CHEBI:57259"/>
        <dbReference type="EC" id="2.4.2.2"/>
    </reaction>
</comment>
<dbReference type="Gene3D" id="3.40.1030.10">
    <property type="entry name" value="Nucleoside phosphorylase/phosphoribosyltransferase catalytic domain"/>
    <property type="match status" value="1"/>
</dbReference>
<dbReference type="SUPFAM" id="SSF47648">
    <property type="entry name" value="Nucleoside phosphorylase/phosphoribosyltransferase N-terminal domain"/>
    <property type="match status" value="1"/>
</dbReference>
<dbReference type="Gene3D" id="1.20.970.10">
    <property type="entry name" value="Transferase, Pyrimidine Nucleoside Phosphorylase, Chain C"/>
    <property type="match status" value="1"/>
</dbReference>
<reference evidence="12 13" key="1">
    <citation type="submission" date="2020-08" db="EMBL/GenBank/DDBJ databases">
        <title>Genome public.</title>
        <authorList>
            <person name="Liu C."/>
            <person name="Sun Q."/>
        </authorList>
    </citation>
    <scope>NUCLEOTIDE SEQUENCE [LARGE SCALE GENOMIC DNA]</scope>
    <source>
        <strain evidence="12 13">NSJ-35</strain>
    </source>
</reference>
<organism evidence="12 13">
    <name type="scientific">Christensenella tenuis</name>
    <dbReference type="NCBI Taxonomy" id="2763033"/>
    <lineage>
        <taxon>Bacteria</taxon>
        <taxon>Bacillati</taxon>
        <taxon>Bacillota</taxon>
        <taxon>Clostridia</taxon>
        <taxon>Christensenellales</taxon>
        <taxon>Christensenellaceae</taxon>
        <taxon>Christensenella</taxon>
    </lineage>
</organism>
<comment type="function">
    <text evidence="2">Catalyzes phosphorolysis of the pyrimidine nucleosides uridine, thymidine and 2'-deoxyuridine with the formation of the corresponding pyrimidine base and ribose-1-phosphate.</text>
</comment>
<dbReference type="NCBIfam" id="NF004490">
    <property type="entry name" value="PRK05820.1"/>
    <property type="match status" value="1"/>
</dbReference>
<evidence type="ECO:0000259" key="11">
    <source>
        <dbReference type="SMART" id="SM00941"/>
    </source>
</evidence>
<dbReference type="InterPro" id="IPR036320">
    <property type="entry name" value="Glycosyl_Trfase_fam3_N_dom_sf"/>
</dbReference>
<evidence type="ECO:0000256" key="8">
    <source>
        <dbReference type="ARBA" id="ARBA00022679"/>
    </source>
</evidence>
<comment type="similarity">
    <text evidence="3">Belongs to the thymidine/pyrimidine-nucleoside phosphorylase family.</text>
</comment>
<comment type="catalytic activity">
    <reaction evidence="9">
        <text>uridine + phosphate = alpha-D-ribose 1-phosphate + uracil</text>
        <dbReference type="Rhea" id="RHEA:24388"/>
        <dbReference type="ChEBI" id="CHEBI:16704"/>
        <dbReference type="ChEBI" id="CHEBI:17568"/>
        <dbReference type="ChEBI" id="CHEBI:43474"/>
        <dbReference type="ChEBI" id="CHEBI:57720"/>
        <dbReference type="EC" id="2.4.2.2"/>
    </reaction>
</comment>
<dbReference type="Pfam" id="PF07831">
    <property type="entry name" value="PYNP_C"/>
    <property type="match status" value="1"/>
</dbReference>
<accession>A0ABR7EEW5</accession>
<dbReference type="InterPro" id="IPR017459">
    <property type="entry name" value="Glycosyl_Trfase_fam3_N_dom"/>
</dbReference>
<dbReference type="InterPro" id="IPR036566">
    <property type="entry name" value="PYNP-like_C_sf"/>
</dbReference>
<evidence type="ECO:0000256" key="6">
    <source>
        <dbReference type="ARBA" id="ARBA00014680"/>
    </source>
</evidence>
<dbReference type="InterPro" id="IPR000312">
    <property type="entry name" value="Glycosyl_Trfase_fam3"/>
</dbReference>
<evidence type="ECO:0000256" key="5">
    <source>
        <dbReference type="ARBA" id="ARBA00011889"/>
    </source>
</evidence>
<evidence type="ECO:0000256" key="10">
    <source>
        <dbReference type="ARBA" id="ARBA00048525"/>
    </source>
</evidence>
<dbReference type="InterPro" id="IPR013102">
    <property type="entry name" value="PYNP_C"/>
</dbReference>
<dbReference type="SMART" id="SM00941">
    <property type="entry name" value="PYNP_C"/>
    <property type="match status" value="1"/>
</dbReference>
<dbReference type="PANTHER" id="PTHR10515:SF0">
    <property type="entry name" value="THYMIDINE PHOSPHORYLASE"/>
    <property type="match status" value="1"/>
</dbReference>
<dbReference type="Gene3D" id="3.90.1170.30">
    <property type="entry name" value="Pyrimidine nucleoside phosphorylase-like, C-terminal domain"/>
    <property type="match status" value="1"/>
</dbReference>
<dbReference type="InterPro" id="IPR018090">
    <property type="entry name" value="Pyrmidine_PPas_bac/euk"/>
</dbReference>
<dbReference type="PIRSF" id="PIRSF000478">
    <property type="entry name" value="TP_PyNP"/>
    <property type="match status" value="1"/>
</dbReference>
<protein>
    <recommendedName>
        <fullName evidence="6">Pyrimidine-nucleoside phosphorylase</fullName>
        <ecNumber evidence="5">2.4.2.2</ecNumber>
    </recommendedName>
</protein>
<dbReference type="InterPro" id="IPR000053">
    <property type="entry name" value="Thymidine/pyrmidine_PPase"/>
</dbReference>
<sequence length="437" mass="46645">MKMYEILNKKRYGEALTPGDIDYVVKRFTDGEIPDYQMAALLMAIAINGMDDTETFALTKSMVETGETADLSAIRGIKVDKHSSGGVGDKTSPIVGAIVAACGVPVAKMSGRSLGFSGGTVDKLEAIPGYSIAIEKERFFEIVNTVGVSIIGQTGNLAPADKKIYQLRDVTATVESIPLIASSIMSKKIAGSADAILLDVKTGNGAFMKDIASATALAEKMVAIGKRFGKHTVALVTQMNCPLGNNIGTSLEVIEMIQVLHGNKAGRLKELCCVLAANMLYLAQKGSLEACEEMAAQALESGRAFRKFREMVAAHGGDVTLVDHPERFPEASCIKEVRAWQDGFVQGFQTEKCGMASMALGAGRENKDAQLDYTAGVCLAKGYGDPVRRGDILASLHTSRPETLDRAEQLLREGIVISGEGPKNLPLVYARIDSETV</sequence>
<evidence type="ECO:0000256" key="1">
    <source>
        <dbReference type="ARBA" id="ARBA00001066"/>
    </source>
</evidence>
<evidence type="ECO:0000256" key="4">
    <source>
        <dbReference type="ARBA" id="ARBA00011738"/>
    </source>
</evidence>
<dbReference type="GO" id="GO:0009032">
    <property type="term" value="F:thymidine phosphorylase activity"/>
    <property type="evidence" value="ECO:0007669"/>
    <property type="project" value="UniProtKB-EC"/>
</dbReference>
<comment type="catalytic activity">
    <reaction evidence="10">
        <text>thymidine + phosphate = 2-deoxy-alpha-D-ribose 1-phosphate + thymine</text>
        <dbReference type="Rhea" id="RHEA:16037"/>
        <dbReference type="ChEBI" id="CHEBI:17748"/>
        <dbReference type="ChEBI" id="CHEBI:17821"/>
        <dbReference type="ChEBI" id="CHEBI:43474"/>
        <dbReference type="ChEBI" id="CHEBI:57259"/>
        <dbReference type="EC" id="2.4.2.2"/>
    </reaction>
</comment>
<keyword evidence="7 12" id="KW-0328">Glycosyltransferase</keyword>
<evidence type="ECO:0000313" key="13">
    <source>
        <dbReference type="Proteomes" id="UP000606889"/>
    </source>
</evidence>
<dbReference type="InterPro" id="IPR035902">
    <property type="entry name" value="Nuc_phospho_transferase"/>
</dbReference>
<gene>
    <name evidence="12" type="ORF">H8S18_08155</name>
</gene>
<comment type="subunit">
    <text evidence="4">Homodimer.</text>
</comment>
<keyword evidence="13" id="KW-1185">Reference proteome</keyword>
<keyword evidence="8 12" id="KW-0808">Transferase</keyword>
<dbReference type="RefSeq" id="WP_186857820.1">
    <property type="nucleotide sequence ID" value="NZ_JACOON010000004.1"/>
</dbReference>
<dbReference type="Proteomes" id="UP000606889">
    <property type="component" value="Unassembled WGS sequence"/>
</dbReference>
<evidence type="ECO:0000256" key="3">
    <source>
        <dbReference type="ARBA" id="ARBA00006915"/>
    </source>
</evidence>
<dbReference type="NCBIfam" id="TIGR02644">
    <property type="entry name" value="Y_phosphoryl"/>
    <property type="match status" value="1"/>
</dbReference>
<proteinExistence type="inferred from homology"/>
<evidence type="ECO:0000256" key="9">
    <source>
        <dbReference type="ARBA" id="ARBA00048453"/>
    </source>
</evidence>
<dbReference type="Pfam" id="PF02885">
    <property type="entry name" value="Glycos_trans_3N"/>
    <property type="match status" value="1"/>
</dbReference>
<dbReference type="Pfam" id="PF00591">
    <property type="entry name" value="Glycos_transf_3"/>
    <property type="match status" value="1"/>
</dbReference>
<feature type="domain" description="Pyrimidine nucleoside phosphorylase C-terminal" evidence="11">
    <location>
        <begin position="344"/>
        <end position="418"/>
    </location>
</feature>
<evidence type="ECO:0000256" key="7">
    <source>
        <dbReference type="ARBA" id="ARBA00022676"/>
    </source>
</evidence>
<dbReference type="SUPFAM" id="SSF52418">
    <property type="entry name" value="Nucleoside phosphorylase/phosphoribosyltransferase catalytic domain"/>
    <property type="match status" value="1"/>
</dbReference>
<dbReference type="EC" id="2.4.2.2" evidence="5"/>
<dbReference type="EMBL" id="JACOON010000004">
    <property type="protein sequence ID" value="MBC5648307.1"/>
    <property type="molecule type" value="Genomic_DNA"/>
</dbReference>
<comment type="caution">
    <text evidence="12">The sequence shown here is derived from an EMBL/GenBank/DDBJ whole genome shotgun (WGS) entry which is preliminary data.</text>
</comment>
<evidence type="ECO:0000256" key="2">
    <source>
        <dbReference type="ARBA" id="ARBA00003877"/>
    </source>
</evidence>